<feature type="transmembrane region" description="Helical" evidence="1">
    <location>
        <begin position="74"/>
        <end position="94"/>
    </location>
</feature>
<accession>A0A6A5R3Q6</accession>
<dbReference type="OrthoDB" id="3358048at2759"/>
<protein>
    <submittedName>
        <fullName evidence="2">Uncharacterized protein</fullName>
    </submittedName>
</protein>
<evidence type="ECO:0000256" key="1">
    <source>
        <dbReference type="SAM" id="Phobius"/>
    </source>
</evidence>
<dbReference type="Proteomes" id="UP000800096">
    <property type="component" value="Unassembled WGS sequence"/>
</dbReference>
<keyword evidence="3" id="KW-1185">Reference proteome</keyword>
<feature type="transmembrane region" description="Helical" evidence="1">
    <location>
        <begin position="153"/>
        <end position="171"/>
    </location>
</feature>
<organism evidence="2 3">
    <name type="scientific">Ampelomyces quisqualis</name>
    <name type="common">Powdery mildew agent</name>
    <dbReference type="NCBI Taxonomy" id="50730"/>
    <lineage>
        <taxon>Eukaryota</taxon>
        <taxon>Fungi</taxon>
        <taxon>Dikarya</taxon>
        <taxon>Ascomycota</taxon>
        <taxon>Pezizomycotina</taxon>
        <taxon>Dothideomycetes</taxon>
        <taxon>Pleosporomycetidae</taxon>
        <taxon>Pleosporales</taxon>
        <taxon>Pleosporineae</taxon>
        <taxon>Phaeosphaeriaceae</taxon>
        <taxon>Ampelomyces</taxon>
    </lineage>
</organism>
<keyword evidence="1" id="KW-0472">Membrane</keyword>
<sequence>MAATRLRRTFHYPTESDDEDAVEQGMDEQDQETLISTLSAHDTSSTRTYTLLLSALPLAPALLSLPLLLRLSTFAQSVLAITSFLASAYTLYFLPLPPQTIRVVESSDIKGNANRKVGNGGGYAWNTPAQSSTVATLGRPSVPFLSDGGADLLARYIVAANGGVCAVLALLELWQGRSWSEGVMVGGGYLPGFVLSVVMWARRELRVVDLGELEKLKYRSKGI</sequence>
<dbReference type="AlphaFoldDB" id="A0A6A5R3Q6"/>
<feature type="transmembrane region" description="Helical" evidence="1">
    <location>
        <begin position="49"/>
        <end position="68"/>
    </location>
</feature>
<name>A0A6A5R3Q6_AMPQU</name>
<dbReference type="EMBL" id="ML979132">
    <property type="protein sequence ID" value="KAF1921808.1"/>
    <property type="molecule type" value="Genomic_DNA"/>
</dbReference>
<proteinExistence type="predicted"/>
<keyword evidence="1" id="KW-0812">Transmembrane</keyword>
<evidence type="ECO:0000313" key="2">
    <source>
        <dbReference type="EMBL" id="KAF1921808.1"/>
    </source>
</evidence>
<keyword evidence="1" id="KW-1133">Transmembrane helix</keyword>
<feature type="transmembrane region" description="Helical" evidence="1">
    <location>
        <begin position="183"/>
        <end position="201"/>
    </location>
</feature>
<reference evidence="2" key="1">
    <citation type="journal article" date="2020" name="Stud. Mycol.">
        <title>101 Dothideomycetes genomes: a test case for predicting lifestyles and emergence of pathogens.</title>
        <authorList>
            <person name="Haridas S."/>
            <person name="Albert R."/>
            <person name="Binder M."/>
            <person name="Bloem J."/>
            <person name="Labutti K."/>
            <person name="Salamov A."/>
            <person name="Andreopoulos B."/>
            <person name="Baker S."/>
            <person name="Barry K."/>
            <person name="Bills G."/>
            <person name="Bluhm B."/>
            <person name="Cannon C."/>
            <person name="Castanera R."/>
            <person name="Culley D."/>
            <person name="Daum C."/>
            <person name="Ezra D."/>
            <person name="Gonzalez J."/>
            <person name="Henrissat B."/>
            <person name="Kuo A."/>
            <person name="Liang C."/>
            <person name="Lipzen A."/>
            <person name="Lutzoni F."/>
            <person name="Magnuson J."/>
            <person name="Mondo S."/>
            <person name="Nolan M."/>
            <person name="Ohm R."/>
            <person name="Pangilinan J."/>
            <person name="Park H.-J."/>
            <person name="Ramirez L."/>
            <person name="Alfaro M."/>
            <person name="Sun H."/>
            <person name="Tritt A."/>
            <person name="Yoshinaga Y."/>
            <person name="Zwiers L.-H."/>
            <person name="Turgeon B."/>
            <person name="Goodwin S."/>
            <person name="Spatafora J."/>
            <person name="Crous P."/>
            <person name="Grigoriev I."/>
        </authorList>
    </citation>
    <scope>NUCLEOTIDE SEQUENCE</scope>
    <source>
        <strain evidence="2">HMLAC05119</strain>
    </source>
</reference>
<evidence type="ECO:0000313" key="3">
    <source>
        <dbReference type="Proteomes" id="UP000800096"/>
    </source>
</evidence>
<gene>
    <name evidence="2" type="ORF">BDU57DRAFT_467650</name>
</gene>